<keyword evidence="3" id="KW-1185">Reference proteome</keyword>
<evidence type="ECO:0000259" key="1">
    <source>
        <dbReference type="PROSITE" id="PS50878"/>
    </source>
</evidence>
<dbReference type="InterPro" id="IPR051083">
    <property type="entry name" value="GrpII_Intron_Splice-Mob/Def"/>
</dbReference>
<reference evidence="2 3" key="1">
    <citation type="submission" date="2021-12" db="EMBL/GenBank/DDBJ databases">
        <title>Genome sequence of Kibdelosporangium philippinense ATCC 49844.</title>
        <authorList>
            <person name="Fedorov E.A."/>
            <person name="Omeragic M."/>
            <person name="Shalygina K.F."/>
            <person name="Maclea K.S."/>
        </authorList>
    </citation>
    <scope>NUCLEOTIDE SEQUENCE [LARGE SCALE GENOMIC DNA]</scope>
    <source>
        <strain evidence="2 3">ATCC 49844</strain>
    </source>
</reference>
<accession>A0ABS8ZHS5</accession>
<feature type="domain" description="Reverse transcriptase" evidence="1">
    <location>
        <begin position="1"/>
        <end position="76"/>
    </location>
</feature>
<dbReference type="GO" id="GO:0003964">
    <property type="term" value="F:RNA-directed DNA polymerase activity"/>
    <property type="evidence" value="ECO:0007669"/>
    <property type="project" value="UniProtKB-KW"/>
</dbReference>
<keyword evidence="2" id="KW-0695">RNA-directed DNA polymerase</keyword>
<dbReference type="Pfam" id="PF08388">
    <property type="entry name" value="GIIM"/>
    <property type="match status" value="1"/>
</dbReference>
<comment type="caution">
    <text evidence="2">The sequence shown here is derived from an EMBL/GenBank/DDBJ whole genome shotgun (WGS) entry which is preliminary data.</text>
</comment>
<evidence type="ECO:0000313" key="2">
    <source>
        <dbReference type="EMBL" id="MCE7007325.1"/>
    </source>
</evidence>
<name>A0ABS8ZHS5_9PSEU</name>
<organism evidence="2 3">
    <name type="scientific">Kibdelosporangium philippinense</name>
    <dbReference type="NCBI Taxonomy" id="211113"/>
    <lineage>
        <taxon>Bacteria</taxon>
        <taxon>Bacillati</taxon>
        <taxon>Actinomycetota</taxon>
        <taxon>Actinomycetes</taxon>
        <taxon>Pseudonocardiales</taxon>
        <taxon>Pseudonocardiaceae</taxon>
        <taxon>Kibdelosporangium</taxon>
    </lineage>
</organism>
<sequence>MAREFPGVTFERYVDDAVVHCGSERQAYMLRAAIGRRMEQVGVRLHPDKTKIVYCRDSNRRGDHPNISFTFLGYTFGPRQARDRQGRSFTSFLPAMSRAKLTDKGREVRRWRLHGRTNDTLADLAETINPIVRGWMNYWGHFYRSEMFVLLRRINSYLLRWARKKYKRLRASKRAQAWWADVVRRAPGLFVHWRWTRDIYSPSTGW</sequence>
<dbReference type="PROSITE" id="PS50878">
    <property type="entry name" value="RT_POL"/>
    <property type="match status" value="1"/>
</dbReference>
<dbReference type="PANTHER" id="PTHR34047">
    <property type="entry name" value="NUCLEAR INTRON MATURASE 1, MITOCHONDRIAL-RELATED"/>
    <property type="match status" value="1"/>
</dbReference>
<dbReference type="EMBL" id="JAJVCN010000002">
    <property type="protein sequence ID" value="MCE7007325.1"/>
    <property type="molecule type" value="Genomic_DNA"/>
</dbReference>
<keyword evidence="2" id="KW-0808">Transferase</keyword>
<dbReference type="SUPFAM" id="SSF56672">
    <property type="entry name" value="DNA/RNA polymerases"/>
    <property type="match status" value="1"/>
</dbReference>
<dbReference type="InterPro" id="IPR013597">
    <property type="entry name" value="Mat_intron_G2"/>
</dbReference>
<protein>
    <submittedName>
        <fullName evidence="2">Reverse transcriptase</fullName>
    </submittedName>
</protein>
<gene>
    <name evidence="2" type="ORF">LWC34_31565</name>
</gene>
<dbReference type="InterPro" id="IPR000477">
    <property type="entry name" value="RT_dom"/>
</dbReference>
<keyword evidence="2" id="KW-0548">Nucleotidyltransferase</keyword>
<proteinExistence type="predicted"/>
<dbReference type="PANTHER" id="PTHR34047:SF3">
    <property type="entry name" value="BLR2052 PROTEIN"/>
    <property type="match status" value="1"/>
</dbReference>
<dbReference type="Proteomes" id="UP001521150">
    <property type="component" value="Unassembled WGS sequence"/>
</dbReference>
<dbReference type="InterPro" id="IPR043502">
    <property type="entry name" value="DNA/RNA_pol_sf"/>
</dbReference>
<evidence type="ECO:0000313" key="3">
    <source>
        <dbReference type="Proteomes" id="UP001521150"/>
    </source>
</evidence>